<evidence type="ECO:0000313" key="4">
    <source>
        <dbReference type="Proteomes" id="UP000530234"/>
    </source>
</evidence>
<evidence type="ECO:0000259" key="2">
    <source>
        <dbReference type="Pfam" id="PF00188"/>
    </source>
</evidence>
<feature type="compositionally biased region" description="Pro residues" evidence="1">
    <location>
        <begin position="12"/>
        <end position="23"/>
    </location>
</feature>
<feature type="region of interest" description="Disordered" evidence="1">
    <location>
        <begin position="1"/>
        <end position="38"/>
    </location>
</feature>
<name>A0A7W3T498_9ACTN</name>
<dbReference type="InterPro" id="IPR035940">
    <property type="entry name" value="CAP_sf"/>
</dbReference>
<feature type="domain" description="SCP" evidence="2">
    <location>
        <begin position="42"/>
        <end position="156"/>
    </location>
</feature>
<sequence>TPTPGTSAPETPRSPSPTTPPPSGGSSSGSEDPAETAEAEVLRLVNAERARAGCSPLVHDSALGRLARDFSRDMANRSFFSHTDPDGRSPWDRASAAGIGNLGGENIARGQQSAASVMESWMNSEGHRANILNCDFRTLGVGVHSGPGGPWWTQNFGY</sequence>
<dbReference type="CDD" id="cd05379">
    <property type="entry name" value="CAP_bacterial"/>
    <property type="match status" value="1"/>
</dbReference>
<gene>
    <name evidence="3" type="ORF">FOE67_14285</name>
</gene>
<keyword evidence="4" id="KW-1185">Reference proteome</keyword>
<dbReference type="RefSeq" id="WP_182664304.1">
    <property type="nucleotide sequence ID" value="NZ_VKHS01000324.1"/>
</dbReference>
<dbReference type="Pfam" id="PF00188">
    <property type="entry name" value="CAP"/>
    <property type="match status" value="1"/>
</dbReference>
<proteinExistence type="predicted"/>
<dbReference type="PANTHER" id="PTHR31157">
    <property type="entry name" value="SCP DOMAIN-CONTAINING PROTEIN"/>
    <property type="match status" value="1"/>
</dbReference>
<dbReference type="Gene3D" id="3.40.33.10">
    <property type="entry name" value="CAP"/>
    <property type="match status" value="1"/>
</dbReference>
<reference evidence="4" key="1">
    <citation type="submission" date="2019-10" db="EMBL/GenBank/DDBJ databases">
        <title>Streptomyces sp. nov., a novel actinobacterium isolated from alkaline environment.</title>
        <authorList>
            <person name="Golinska P."/>
        </authorList>
    </citation>
    <scope>NUCLEOTIDE SEQUENCE [LARGE SCALE GENOMIC DNA]</scope>
    <source>
        <strain evidence="4">DSM 42108</strain>
    </source>
</reference>
<protein>
    <submittedName>
        <fullName evidence="3">CAP domain-containing protein</fullName>
    </submittedName>
</protein>
<evidence type="ECO:0000313" key="3">
    <source>
        <dbReference type="EMBL" id="MBB0230652.1"/>
    </source>
</evidence>
<comment type="caution">
    <text evidence="3">The sequence shown here is derived from an EMBL/GenBank/DDBJ whole genome shotgun (WGS) entry which is preliminary data.</text>
</comment>
<dbReference type="PANTHER" id="PTHR31157:SF1">
    <property type="entry name" value="SCP DOMAIN-CONTAINING PROTEIN"/>
    <property type="match status" value="1"/>
</dbReference>
<dbReference type="EMBL" id="VKHS01000324">
    <property type="protein sequence ID" value="MBB0230652.1"/>
    <property type="molecule type" value="Genomic_DNA"/>
</dbReference>
<dbReference type="Proteomes" id="UP000530234">
    <property type="component" value="Unassembled WGS sequence"/>
</dbReference>
<dbReference type="InterPro" id="IPR014044">
    <property type="entry name" value="CAP_dom"/>
</dbReference>
<organism evidence="3 4">
    <name type="scientific">Streptomyces calidiresistens</name>
    <dbReference type="NCBI Taxonomy" id="1485586"/>
    <lineage>
        <taxon>Bacteria</taxon>
        <taxon>Bacillati</taxon>
        <taxon>Actinomycetota</taxon>
        <taxon>Actinomycetes</taxon>
        <taxon>Kitasatosporales</taxon>
        <taxon>Streptomycetaceae</taxon>
        <taxon>Streptomyces</taxon>
    </lineage>
</organism>
<dbReference type="AlphaFoldDB" id="A0A7W3T498"/>
<feature type="non-terminal residue" evidence="3">
    <location>
        <position position="1"/>
    </location>
</feature>
<evidence type="ECO:0000256" key="1">
    <source>
        <dbReference type="SAM" id="MobiDB-lite"/>
    </source>
</evidence>
<dbReference type="SUPFAM" id="SSF55797">
    <property type="entry name" value="PR-1-like"/>
    <property type="match status" value="1"/>
</dbReference>
<accession>A0A7W3T498</accession>